<protein>
    <submittedName>
        <fullName evidence="1">Uncharacterized protein</fullName>
    </submittedName>
</protein>
<accession>A0A6C0EMP7</accession>
<name>A0A6C0EMP7_9ZZZZ</name>
<dbReference type="EMBL" id="MN738900">
    <property type="protein sequence ID" value="QHT30446.1"/>
    <property type="molecule type" value="Genomic_DNA"/>
</dbReference>
<dbReference type="AlphaFoldDB" id="A0A6C0EMP7"/>
<organism evidence="1">
    <name type="scientific">viral metagenome</name>
    <dbReference type="NCBI Taxonomy" id="1070528"/>
    <lineage>
        <taxon>unclassified sequences</taxon>
        <taxon>metagenomes</taxon>
        <taxon>organismal metagenomes</taxon>
    </lineage>
</organism>
<sequence length="397" mass="47468">MPDTLTIHLDQYFDITSLPNCPENLQHKTVIREDTVKWYFLQYIKNNLCEANYKTDGLFRSVLTDGKKVYVYSPPKSLPFSSVKDDKYDDYILEELVEGTMINLFWNDYLNEWDIATKNSLGGKYSFYQDNKKTFRTMFLEAMNNQQIEFDHFNKNLCYSFVLQHPDNRVVIPFKTTNLVLTGLYKIEGTNVTVLDKHQCKVPNILFPKTLEQYSDYKGSSWQDLEDYFNQMNLDYRITGTNIYSPSTGLRSKLRNPTYEYVRRLKGNSPKIQFQYYSLRQVGKVGEFLKYYKEYRTTFSQLRNDLHQFTMQIWGNYKRCYVQKEKPLIEFPKKFRVHMFNLHQIYINDLRELGHYISRQIVIKYVNSLEPAKLMYSMNYDLRHCENDANVAQKEQM</sequence>
<evidence type="ECO:0000313" key="1">
    <source>
        <dbReference type="EMBL" id="QHT30446.1"/>
    </source>
</evidence>
<proteinExistence type="predicted"/>
<reference evidence="1" key="1">
    <citation type="journal article" date="2020" name="Nature">
        <title>Giant virus diversity and host interactions through global metagenomics.</title>
        <authorList>
            <person name="Schulz F."/>
            <person name="Roux S."/>
            <person name="Paez-Espino D."/>
            <person name="Jungbluth S."/>
            <person name="Walsh D.A."/>
            <person name="Denef V.J."/>
            <person name="McMahon K.D."/>
            <person name="Konstantinidis K.T."/>
            <person name="Eloe-Fadrosh E.A."/>
            <person name="Kyrpides N.C."/>
            <person name="Woyke T."/>
        </authorList>
    </citation>
    <scope>NUCLEOTIDE SEQUENCE</scope>
    <source>
        <strain evidence="1">GVMAG-M-3300009149-34</strain>
    </source>
</reference>